<evidence type="ECO:0000256" key="3">
    <source>
        <dbReference type="ARBA" id="ARBA00023136"/>
    </source>
</evidence>
<dbReference type="GO" id="GO:0016020">
    <property type="term" value="C:membrane"/>
    <property type="evidence" value="ECO:0007669"/>
    <property type="project" value="UniProtKB-SubCell"/>
</dbReference>
<evidence type="ECO:0000313" key="5">
    <source>
        <dbReference type="EMBL" id="CDK24828.1"/>
    </source>
</evidence>
<sequence length="57" mass="6828">MNMLLTWDYQDLCVLSSSWHIKNTTGLVLSLFAVILISMGYEYTKFWIHTWEKRQSK</sequence>
<dbReference type="HOGENOM" id="CLU_2996800_0_0_1"/>
<reference evidence="5" key="1">
    <citation type="submission" date="2013-12" db="EMBL/GenBank/DDBJ databases">
        <authorList>
            <person name="Genoscope - CEA"/>
        </authorList>
    </citation>
    <scope>NUCLEOTIDE SEQUENCE</scope>
    <source>
        <strain evidence="5">CBS 1993</strain>
    </source>
</reference>
<evidence type="ECO:0000313" key="6">
    <source>
        <dbReference type="Proteomes" id="UP000019384"/>
    </source>
</evidence>
<evidence type="ECO:0000256" key="4">
    <source>
        <dbReference type="RuleBase" id="RU367022"/>
    </source>
</evidence>
<feature type="transmembrane region" description="Helical" evidence="4">
    <location>
        <begin position="27"/>
        <end position="48"/>
    </location>
</feature>
<reference evidence="5" key="2">
    <citation type="submission" date="2014-02" db="EMBL/GenBank/DDBJ databases">
        <title>Complete DNA sequence of /Kuraishia capsulata/ illustrates novel genomic features among budding yeasts (/Saccharomycotina/).</title>
        <authorList>
            <person name="Morales L."/>
            <person name="Noel B."/>
            <person name="Porcel B."/>
            <person name="Marcet-Houben M."/>
            <person name="Hullo M-F."/>
            <person name="Sacerdot C."/>
            <person name="Tekaia F."/>
            <person name="Leh-Louis V."/>
            <person name="Despons L."/>
            <person name="Khanna V."/>
            <person name="Aury J-M."/>
            <person name="Barbe V."/>
            <person name="Couloux A."/>
            <person name="Labadie K."/>
            <person name="Pelletier E."/>
            <person name="Souciet J-L."/>
            <person name="Boekhout T."/>
            <person name="Gabaldon T."/>
            <person name="Wincker P."/>
            <person name="Dujon B."/>
        </authorList>
    </citation>
    <scope>NUCLEOTIDE SEQUENCE</scope>
    <source>
        <strain evidence="5">CBS 1993</strain>
    </source>
</reference>
<keyword evidence="4" id="KW-0406">Ion transport</keyword>
<keyword evidence="4" id="KW-0186">Copper</keyword>
<keyword evidence="1 4" id="KW-0812">Transmembrane</keyword>
<dbReference type="RefSeq" id="XP_022456843.1">
    <property type="nucleotide sequence ID" value="XM_022605368.1"/>
</dbReference>
<dbReference type="InterPro" id="IPR007274">
    <property type="entry name" value="Cop_transporter"/>
</dbReference>
<protein>
    <recommendedName>
        <fullName evidence="4">Copper transport protein</fullName>
    </recommendedName>
</protein>
<dbReference type="EMBL" id="HG793125">
    <property type="protein sequence ID" value="CDK24828.1"/>
    <property type="molecule type" value="Genomic_DNA"/>
</dbReference>
<accession>W6MGU5</accession>
<keyword evidence="4" id="KW-0187">Copper transport</keyword>
<name>W6MGU5_9ASCO</name>
<evidence type="ECO:0000256" key="2">
    <source>
        <dbReference type="ARBA" id="ARBA00022989"/>
    </source>
</evidence>
<dbReference type="Proteomes" id="UP000019384">
    <property type="component" value="Unassembled WGS sequence"/>
</dbReference>
<evidence type="ECO:0000256" key="1">
    <source>
        <dbReference type="ARBA" id="ARBA00022692"/>
    </source>
</evidence>
<gene>
    <name evidence="5" type="ORF">KUCA_T00000795001</name>
</gene>
<dbReference type="GO" id="GO:0005375">
    <property type="term" value="F:copper ion transmembrane transporter activity"/>
    <property type="evidence" value="ECO:0007669"/>
    <property type="project" value="UniProtKB-UniRule"/>
</dbReference>
<dbReference type="Pfam" id="PF04145">
    <property type="entry name" value="Ctr"/>
    <property type="match status" value="1"/>
</dbReference>
<dbReference type="GeneID" id="34518231"/>
<keyword evidence="6" id="KW-1185">Reference proteome</keyword>
<dbReference type="OrthoDB" id="161814at2759"/>
<comment type="similarity">
    <text evidence="4">Belongs to the copper transporter (Ctr) (TC 1.A.56) family. SLC31A subfamily.</text>
</comment>
<keyword evidence="3 4" id="KW-0472">Membrane</keyword>
<keyword evidence="2 4" id="KW-1133">Transmembrane helix</keyword>
<dbReference type="AlphaFoldDB" id="W6MGU5"/>
<organism evidence="5 6">
    <name type="scientific">Kuraishia capsulata CBS 1993</name>
    <dbReference type="NCBI Taxonomy" id="1382522"/>
    <lineage>
        <taxon>Eukaryota</taxon>
        <taxon>Fungi</taxon>
        <taxon>Dikarya</taxon>
        <taxon>Ascomycota</taxon>
        <taxon>Saccharomycotina</taxon>
        <taxon>Pichiomycetes</taxon>
        <taxon>Pichiales</taxon>
        <taxon>Pichiaceae</taxon>
        <taxon>Kuraishia</taxon>
    </lineage>
</organism>
<proteinExistence type="inferred from homology"/>
<keyword evidence="4" id="KW-0813">Transport</keyword>
<comment type="subcellular location">
    <subcellularLocation>
        <location evidence="4">Membrane</location>
        <topology evidence="4">Multi-pass membrane protein</topology>
    </subcellularLocation>
</comment>